<protein>
    <submittedName>
        <fullName evidence="2">Uncharacterized protein</fullName>
    </submittedName>
</protein>
<reference evidence="2 3" key="1">
    <citation type="submission" date="2016-10" db="EMBL/GenBank/DDBJ databases">
        <authorList>
            <person name="Varghese N."/>
        </authorList>
    </citation>
    <scope>NUCLEOTIDE SEQUENCE [LARGE SCALE GENOMIC DNA]</scope>
</reference>
<feature type="compositionally biased region" description="Acidic residues" evidence="1">
    <location>
        <begin position="39"/>
        <end position="54"/>
    </location>
</feature>
<feature type="region of interest" description="Disordered" evidence="1">
    <location>
        <begin position="103"/>
        <end position="128"/>
    </location>
</feature>
<name>A0A1Y6M3V9_ZYMTR</name>
<feature type="compositionally biased region" description="Polar residues" evidence="1">
    <location>
        <begin position="117"/>
        <end position="128"/>
    </location>
</feature>
<evidence type="ECO:0000256" key="1">
    <source>
        <dbReference type="SAM" id="MobiDB-lite"/>
    </source>
</evidence>
<dbReference type="Proteomes" id="UP000215453">
    <property type="component" value="Chromosome 21"/>
</dbReference>
<dbReference type="AlphaFoldDB" id="A0A1Y6M3V9"/>
<evidence type="ECO:0000313" key="2">
    <source>
        <dbReference type="EMBL" id="SMY30589.1"/>
    </source>
</evidence>
<organism evidence="2 3">
    <name type="scientific">Zymoseptoria tritici ST99CH_1A5</name>
    <dbReference type="NCBI Taxonomy" id="1276529"/>
    <lineage>
        <taxon>Eukaryota</taxon>
        <taxon>Fungi</taxon>
        <taxon>Dikarya</taxon>
        <taxon>Ascomycota</taxon>
        <taxon>Pezizomycotina</taxon>
        <taxon>Dothideomycetes</taxon>
        <taxon>Dothideomycetidae</taxon>
        <taxon>Mycosphaerellales</taxon>
        <taxon>Mycosphaerellaceae</taxon>
        <taxon>Zymoseptoria</taxon>
    </lineage>
</organism>
<accession>A0A1Y6M3V9</accession>
<feature type="region of interest" description="Disordered" evidence="1">
    <location>
        <begin position="35"/>
        <end position="56"/>
    </location>
</feature>
<proteinExistence type="predicted"/>
<dbReference type="EMBL" id="LT882696">
    <property type="protein sequence ID" value="SMY30589.1"/>
    <property type="molecule type" value="Genomic_DNA"/>
</dbReference>
<gene>
    <name evidence="2" type="ORF">ZT1A5_G12043</name>
</gene>
<evidence type="ECO:0000313" key="3">
    <source>
        <dbReference type="Proteomes" id="UP000215453"/>
    </source>
</evidence>
<sequence>MGRKERGGGSVATIEEVEVLAMEVGQRWAVKNINLAEGENSEEEEEEEEEEEQEAAIREAAIKQNAESLALLEQASEHDALPRLRNLDEDLLTDAVQDLAEDQYQAARITKEHRDQTTPATSPSSLHR</sequence>